<keyword evidence="3" id="KW-1185">Reference proteome</keyword>
<name>A0A8T1WNU0_9STRA</name>
<dbReference type="PANTHER" id="PTHR39741:SF2">
    <property type="entry name" value="F-BOX DOMAIN-CONTAINING PROTEIN"/>
    <property type="match status" value="1"/>
</dbReference>
<dbReference type="InterPro" id="IPR055336">
    <property type="entry name" value="At4g00755-like"/>
</dbReference>
<evidence type="ECO:0000259" key="1">
    <source>
        <dbReference type="PROSITE" id="PS50181"/>
    </source>
</evidence>
<gene>
    <name evidence="2" type="ORF">PHYBOEH_004524</name>
</gene>
<proteinExistence type="predicted"/>
<protein>
    <recommendedName>
        <fullName evidence="1">F-box domain-containing protein</fullName>
    </recommendedName>
</protein>
<dbReference type="Proteomes" id="UP000693981">
    <property type="component" value="Unassembled WGS sequence"/>
</dbReference>
<evidence type="ECO:0000313" key="3">
    <source>
        <dbReference type="Proteomes" id="UP000693981"/>
    </source>
</evidence>
<dbReference type="AlphaFoldDB" id="A0A8T1WNU0"/>
<comment type="caution">
    <text evidence="2">The sequence shown here is derived from an EMBL/GenBank/DDBJ whole genome shotgun (WGS) entry which is preliminary data.</text>
</comment>
<evidence type="ECO:0000313" key="2">
    <source>
        <dbReference type="EMBL" id="KAG7394871.1"/>
    </source>
</evidence>
<organism evidence="2 3">
    <name type="scientific">Phytophthora boehmeriae</name>
    <dbReference type="NCBI Taxonomy" id="109152"/>
    <lineage>
        <taxon>Eukaryota</taxon>
        <taxon>Sar</taxon>
        <taxon>Stramenopiles</taxon>
        <taxon>Oomycota</taxon>
        <taxon>Peronosporomycetes</taxon>
        <taxon>Peronosporales</taxon>
        <taxon>Peronosporaceae</taxon>
        <taxon>Phytophthora</taxon>
    </lineage>
</organism>
<feature type="domain" description="F-box" evidence="1">
    <location>
        <begin position="1"/>
        <end position="44"/>
    </location>
</feature>
<dbReference type="OrthoDB" id="63379at2759"/>
<reference evidence="2" key="1">
    <citation type="submission" date="2021-02" db="EMBL/GenBank/DDBJ databases">
        <authorList>
            <person name="Palmer J.M."/>
        </authorList>
    </citation>
    <scope>NUCLEOTIDE SEQUENCE</scope>
    <source>
        <strain evidence="2">SCRP23</strain>
    </source>
</reference>
<dbReference type="InterPro" id="IPR001810">
    <property type="entry name" value="F-box_dom"/>
</dbReference>
<dbReference type="EMBL" id="JAGDFL010000239">
    <property type="protein sequence ID" value="KAG7394871.1"/>
    <property type="molecule type" value="Genomic_DNA"/>
</dbReference>
<dbReference type="PROSITE" id="PS50181">
    <property type="entry name" value="FBOX"/>
    <property type="match status" value="1"/>
</dbReference>
<accession>A0A8T1WNU0</accession>
<dbReference type="PANTHER" id="PTHR39741">
    <property type="entry name" value="F-BOX DOMAIN CONTAINING PROTEIN, EXPRESSED"/>
    <property type="match status" value="1"/>
</dbReference>
<sequence length="347" mass="39243">MEGLPSELLLNVLQFLDHSALHAAEQTAPVLLQLTRRYELWKALGGAHVTCSAALSRPELWKKMVCLAHRSATDDKQLLGGVAAYSSADRPSESPVNTLTSSRCWMELHEQRVADVEQGERVQYSCGCSTGHSCYWSSSASTDQNATEFIDYELNGPCVVTAVQIVPYRVFWHPDSPTYAPKRVRFEFFDDEDKFASQQRARGLRARTVSVSPRPSSIKPFYSSPVYDVKNDMMLQEFTLPRKLAVSKTTVMRITLLGRHQAQTFELPQTLLENEEDRRPKYYCCLSFVNVCGVPWKPAVARVQNAVGIEAQHRMSRNLRMAATLTGLAVYMTTCYEGFVGRTRRWE</sequence>